<dbReference type="InterPro" id="IPR050553">
    <property type="entry name" value="Thioredoxin_ResA/DsbE_sf"/>
</dbReference>
<reference evidence="4 5" key="1">
    <citation type="submission" date="2020-08" db="EMBL/GenBank/DDBJ databases">
        <title>Genomic Encyclopedia of Type Strains, Phase III (KMG-III): the genomes of soil and plant-associated and newly described type strains.</title>
        <authorList>
            <person name="Whitman W."/>
        </authorList>
    </citation>
    <scope>NUCLEOTIDE SEQUENCE [LARGE SCALE GENOMIC DNA]</scope>
    <source>
        <strain evidence="4 5">CECT 8803</strain>
    </source>
</reference>
<dbReference type="Gene3D" id="3.40.30.10">
    <property type="entry name" value="Glutaredoxin"/>
    <property type="match status" value="1"/>
</dbReference>
<keyword evidence="4" id="KW-0413">Isomerase</keyword>
<dbReference type="AlphaFoldDB" id="A0A839STE7"/>
<dbReference type="PROSITE" id="PS00194">
    <property type="entry name" value="THIOREDOXIN_1"/>
    <property type="match status" value="1"/>
</dbReference>
<accession>A0A839STE7</accession>
<proteinExistence type="predicted"/>
<dbReference type="PANTHER" id="PTHR42852">
    <property type="entry name" value="THIOL:DISULFIDE INTERCHANGE PROTEIN DSBE"/>
    <property type="match status" value="1"/>
</dbReference>
<evidence type="ECO:0000259" key="3">
    <source>
        <dbReference type="PROSITE" id="PS51352"/>
    </source>
</evidence>
<evidence type="ECO:0000313" key="5">
    <source>
        <dbReference type="Proteomes" id="UP000581135"/>
    </source>
</evidence>
<dbReference type="GO" id="GO:0016853">
    <property type="term" value="F:isomerase activity"/>
    <property type="evidence" value="ECO:0007669"/>
    <property type="project" value="UniProtKB-KW"/>
</dbReference>
<feature type="signal peptide" evidence="2">
    <location>
        <begin position="1"/>
        <end position="26"/>
    </location>
</feature>
<comment type="caution">
    <text evidence="4">The sequence shown here is derived from an EMBL/GenBank/DDBJ whole genome shotgun (WGS) entry which is preliminary data.</text>
</comment>
<keyword evidence="5" id="KW-1185">Reference proteome</keyword>
<dbReference type="GO" id="GO:0015036">
    <property type="term" value="F:disulfide oxidoreductase activity"/>
    <property type="evidence" value="ECO:0007669"/>
    <property type="project" value="UniProtKB-ARBA"/>
</dbReference>
<dbReference type="InterPro" id="IPR017937">
    <property type="entry name" value="Thioredoxin_CS"/>
</dbReference>
<keyword evidence="2" id="KW-0732">Signal</keyword>
<dbReference type="EMBL" id="JACHXA010000006">
    <property type="protein sequence ID" value="MBB3066071.1"/>
    <property type="molecule type" value="Genomic_DNA"/>
</dbReference>
<dbReference type="PROSITE" id="PS51352">
    <property type="entry name" value="THIOREDOXIN_2"/>
    <property type="match status" value="1"/>
</dbReference>
<protein>
    <submittedName>
        <fullName evidence="4">Thiol-disulfide isomerase/thioredoxin</fullName>
    </submittedName>
</protein>
<gene>
    <name evidence="4" type="ORF">FHR98_002374</name>
</gene>
<dbReference type="PANTHER" id="PTHR42852:SF18">
    <property type="entry name" value="CHROMOSOME UNDETERMINED SCAFFOLD_47, WHOLE GENOME SHOTGUN SEQUENCE"/>
    <property type="match status" value="1"/>
</dbReference>
<evidence type="ECO:0000313" key="4">
    <source>
        <dbReference type="EMBL" id="MBB3066071.1"/>
    </source>
</evidence>
<keyword evidence="1" id="KW-0676">Redox-active center</keyword>
<dbReference type="InterPro" id="IPR036249">
    <property type="entry name" value="Thioredoxin-like_sf"/>
</dbReference>
<dbReference type="RefSeq" id="WP_183416888.1">
    <property type="nucleotide sequence ID" value="NZ_JACHXA010000006.1"/>
</dbReference>
<dbReference type="GO" id="GO:0016209">
    <property type="term" value="F:antioxidant activity"/>
    <property type="evidence" value="ECO:0007669"/>
    <property type="project" value="InterPro"/>
</dbReference>
<organism evidence="4 5">
    <name type="scientific">Limibacillus halophilus</name>
    <dbReference type="NCBI Taxonomy" id="1579333"/>
    <lineage>
        <taxon>Bacteria</taxon>
        <taxon>Pseudomonadati</taxon>
        <taxon>Pseudomonadota</taxon>
        <taxon>Alphaproteobacteria</taxon>
        <taxon>Rhodospirillales</taxon>
        <taxon>Rhodovibrionaceae</taxon>
        <taxon>Limibacillus</taxon>
    </lineage>
</organism>
<dbReference type="CDD" id="cd02966">
    <property type="entry name" value="TlpA_like_family"/>
    <property type="match status" value="1"/>
</dbReference>
<dbReference type="SUPFAM" id="SSF52833">
    <property type="entry name" value="Thioredoxin-like"/>
    <property type="match status" value="1"/>
</dbReference>
<evidence type="ECO:0000256" key="2">
    <source>
        <dbReference type="SAM" id="SignalP"/>
    </source>
</evidence>
<name>A0A839STE7_9PROT</name>
<dbReference type="Pfam" id="PF00578">
    <property type="entry name" value="AhpC-TSA"/>
    <property type="match status" value="1"/>
</dbReference>
<dbReference type="Proteomes" id="UP000581135">
    <property type="component" value="Unassembled WGS sequence"/>
</dbReference>
<feature type="chain" id="PRO_5032595467" evidence="2">
    <location>
        <begin position="27"/>
        <end position="192"/>
    </location>
</feature>
<sequence length="192" mass="20937">MLRVIGCGLVFVFLLALAVPFAPSLAAVDQPPLKGQLEGNFTLLDEPVPAPNKTMSGEFGEAVSIADYSGQVVLVNFWATWCAPCVREMPSLDRLQAALSDEGFKVMAVSIDRGGIDAVLPFYQRLGLENLAIFLDPRGEYAQEYGLRGLPSTYLVDRQGRLVGGSEGPLEWDAPEVLDLIRYYLADKPKDS</sequence>
<dbReference type="InterPro" id="IPR000866">
    <property type="entry name" value="AhpC/TSA"/>
</dbReference>
<feature type="domain" description="Thioredoxin" evidence="3">
    <location>
        <begin position="44"/>
        <end position="186"/>
    </location>
</feature>
<evidence type="ECO:0000256" key="1">
    <source>
        <dbReference type="ARBA" id="ARBA00023284"/>
    </source>
</evidence>
<dbReference type="InterPro" id="IPR013766">
    <property type="entry name" value="Thioredoxin_domain"/>
</dbReference>